<protein>
    <submittedName>
        <fullName evidence="1">Uncharacterized protein</fullName>
    </submittedName>
</protein>
<dbReference type="EMBL" id="FUZI01000001">
    <property type="protein sequence ID" value="SKC31187.1"/>
    <property type="molecule type" value="Genomic_DNA"/>
</dbReference>
<evidence type="ECO:0000313" key="2">
    <source>
        <dbReference type="Proteomes" id="UP000189966"/>
    </source>
</evidence>
<proteinExistence type="predicted"/>
<dbReference type="Proteomes" id="UP000189966">
    <property type="component" value="Unassembled WGS sequence"/>
</dbReference>
<dbReference type="AlphaFoldDB" id="A0A1T5HWF8"/>
<evidence type="ECO:0000313" key="1">
    <source>
        <dbReference type="EMBL" id="SKC31187.1"/>
    </source>
</evidence>
<gene>
    <name evidence="1" type="ORF">CZ809_00665</name>
</gene>
<reference evidence="1 2" key="1">
    <citation type="submission" date="2017-02" db="EMBL/GenBank/DDBJ databases">
        <authorList>
            <person name="Peterson S.W."/>
        </authorList>
    </citation>
    <scope>NUCLEOTIDE SEQUENCE [LARGE SCALE GENOMIC DNA]</scope>
    <source>
        <strain evidence="2">type strain: NCCB 100098</strain>
    </source>
</reference>
<name>A0A1T5HWF8_9GAMM</name>
<accession>A0A1T5HWF8</accession>
<organism evidence="1 2">
    <name type="scientific">Photobacterium piscicola</name>
    <dbReference type="NCBI Taxonomy" id="1378299"/>
    <lineage>
        <taxon>Bacteria</taxon>
        <taxon>Pseudomonadati</taxon>
        <taxon>Pseudomonadota</taxon>
        <taxon>Gammaproteobacteria</taxon>
        <taxon>Vibrionales</taxon>
        <taxon>Vibrionaceae</taxon>
        <taxon>Photobacterium</taxon>
    </lineage>
</organism>
<sequence length="35" mass="4044">MEIILTVAFIVGAFYIIFKERKKCSKSVDYSKDSL</sequence>